<dbReference type="EMBL" id="KV454428">
    <property type="protein sequence ID" value="ODQ81373.1"/>
    <property type="molecule type" value="Genomic_DNA"/>
</dbReference>
<evidence type="ECO:0000313" key="2">
    <source>
        <dbReference type="EMBL" id="ODQ81373.1"/>
    </source>
</evidence>
<dbReference type="AlphaFoldDB" id="A0A1E3QUJ8"/>
<gene>
    <name evidence="2" type="ORF">BABINDRAFT_166053</name>
</gene>
<feature type="region of interest" description="Disordered" evidence="1">
    <location>
        <begin position="265"/>
        <end position="335"/>
    </location>
</feature>
<dbReference type="Proteomes" id="UP000094336">
    <property type="component" value="Unassembled WGS sequence"/>
</dbReference>
<feature type="compositionally biased region" description="Polar residues" evidence="1">
    <location>
        <begin position="142"/>
        <end position="155"/>
    </location>
</feature>
<sequence length="426" mass="47937">MVYFCTADDDYRLYMAVDQHRPFAWAHLSKNYKEGIRLIARDLKAFRPIAGWVPQKVRSRIDYILKHHNESGVHSDADRRARTAVWEKLVLTIHIQETAFREMERNMAKRSSSPDEIMVKNESAEDMEVLCPQDAAEDEVAGSQTSNLTDNQASDLTDEEPPYVDATSDQPGVPQVSEGNQENPTKLRPESGGILEAKNDKAISRETMALHDDLPQAEIRSDKESSMEESLLKPLSVAAMGDYNLLLENVTGDILPISEGGERDLAVGKSSIPNKVTSMDAPNMATSRGREPPKESNGSDEADVSLKKRGNGEYTSRNNDEPYIPSSSLLYHESDTSKNNGHVIYETRGSPESTHNCNQSDRFFTMMQQMIDMNQRQAEQHTEMTRAIMRLNESSQQQSQKCIDQLVVILSAFQGSRKRKRLQKGK</sequence>
<accession>A0A1E3QUJ8</accession>
<dbReference type="RefSeq" id="XP_018986701.1">
    <property type="nucleotide sequence ID" value="XM_019130389.1"/>
</dbReference>
<proteinExistence type="predicted"/>
<keyword evidence="3" id="KW-1185">Reference proteome</keyword>
<name>A0A1E3QUJ8_9ASCO</name>
<evidence type="ECO:0000313" key="3">
    <source>
        <dbReference type="Proteomes" id="UP000094336"/>
    </source>
</evidence>
<evidence type="ECO:0000256" key="1">
    <source>
        <dbReference type="SAM" id="MobiDB-lite"/>
    </source>
</evidence>
<dbReference type="GeneID" id="30148242"/>
<reference evidence="3" key="1">
    <citation type="submission" date="2016-05" db="EMBL/GenBank/DDBJ databases">
        <title>Comparative genomics of biotechnologically important yeasts.</title>
        <authorList>
            <consortium name="DOE Joint Genome Institute"/>
            <person name="Riley R."/>
            <person name="Haridas S."/>
            <person name="Wolfe K.H."/>
            <person name="Lopes M.R."/>
            <person name="Hittinger C.T."/>
            <person name="Goker M."/>
            <person name="Salamov A."/>
            <person name="Wisecaver J."/>
            <person name="Long T.M."/>
            <person name="Aerts A.L."/>
            <person name="Barry K."/>
            <person name="Choi C."/>
            <person name="Clum A."/>
            <person name="Coughlan A.Y."/>
            <person name="Deshpande S."/>
            <person name="Douglass A.P."/>
            <person name="Hanson S.J."/>
            <person name="Klenk H.-P."/>
            <person name="Labutti K."/>
            <person name="Lapidus A."/>
            <person name="Lindquist E."/>
            <person name="Lipzen A."/>
            <person name="Meier-Kolthoff J.P."/>
            <person name="Ohm R.A."/>
            <person name="Otillar R.P."/>
            <person name="Pangilinan J."/>
            <person name="Peng Y."/>
            <person name="Rokas A."/>
            <person name="Rosa C.A."/>
            <person name="Scheuner C."/>
            <person name="Sibirny A.A."/>
            <person name="Slot J.C."/>
            <person name="Stielow J.B."/>
            <person name="Sun H."/>
            <person name="Kurtzman C.P."/>
            <person name="Blackwell M."/>
            <person name="Grigoriev I.V."/>
            <person name="Jeffries T.W."/>
        </authorList>
    </citation>
    <scope>NUCLEOTIDE SEQUENCE [LARGE SCALE GENOMIC DNA]</scope>
    <source>
        <strain evidence="3">NRRL Y-12698</strain>
    </source>
</reference>
<feature type="region of interest" description="Disordered" evidence="1">
    <location>
        <begin position="136"/>
        <end position="200"/>
    </location>
</feature>
<protein>
    <submittedName>
        <fullName evidence="2">Uncharacterized protein</fullName>
    </submittedName>
</protein>
<organism evidence="2 3">
    <name type="scientific">Babjeviella inositovora NRRL Y-12698</name>
    <dbReference type="NCBI Taxonomy" id="984486"/>
    <lineage>
        <taxon>Eukaryota</taxon>
        <taxon>Fungi</taxon>
        <taxon>Dikarya</taxon>
        <taxon>Ascomycota</taxon>
        <taxon>Saccharomycotina</taxon>
        <taxon>Pichiomycetes</taxon>
        <taxon>Serinales incertae sedis</taxon>
        <taxon>Babjeviella</taxon>
    </lineage>
</organism>